<sequence length="105" mass="10929">MGTSDSRSPAFPLSNTAYLNTAELAKKHTARTKESHHSIPHSLPTSATVEKTFSPQQVSSIVICKSASEPLCSICHFLPGASVTSLLSFLSGNPDPSGTSSPGSD</sequence>
<dbReference type="EMBL" id="JAHRIQ010070243">
    <property type="protein sequence ID" value="MEQ2243760.1"/>
    <property type="molecule type" value="Genomic_DNA"/>
</dbReference>
<gene>
    <name evidence="2" type="ORF">ILYODFUR_010167</name>
</gene>
<protein>
    <submittedName>
        <fullName evidence="2">Uncharacterized protein</fullName>
    </submittedName>
</protein>
<feature type="region of interest" description="Disordered" evidence="1">
    <location>
        <begin position="27"/>
        <end position="47"/>
    </location>
</feature>
<evidence type="ECO:0000313" key="2">
    <source>
        <dbReference type="EMBL" id="MEQ2243760.1"/>
    </source>
</evidence>
<comment type="caution">
    <text evidence="2">The sequence shown here is derived from an EMBL/GenBank/DDBJ whole genome shotgun (WGS) entry which is preliminary data.</text>
</comment>
<organism evidence="2 3">
    <name type="scientific">Ilyodon furcidens</name>
    <name type="common">goldbreast splitfin</name>
    <dbReference type="NCBI Taxonomy" id="33524"/>
    <lineage>
        <taxon>Eukaryota</taxon>
        <taxon>Metazoa</taxon>
        <taxon>Chordata</taxon>
        <taxon>Craniata</taxon>
        <taxon>Vertebrata</taxon>
        <taxon>Euteleostomi</taxon>
        <taxon>Actinopterygii</taxon>
        <taxon>Neopterygii</taxon>
        <taxon>Teleostei</taxon>
        <taxon>Neoteleostei</taxon>
        <taxon>Acanthomorphata</taxon>
        <taxon>Ovalentaria</taxon>
        <taxon>Atherinomorphae</taxon>
        <taxon>Cyprinodontiformes</taxon>
        <taxon>Goodeidae</taxon>
        <taxon>Ilyodon</taxon>
    </lineage>
</organism>
<accession>A0ABV0UF00</accession>
<proteinExistence type="predicted"/>
<evidence type="ECO:0000313" key="3">
    <source>
        <dbReference type="Proteomes" id="UP001482620"/>
    </source>
</evidence>
<keyword evidence="3" id="KW-1185">Reference proteome</keyword>
<name>A0ABV0UF00_9TELE</name>
<dbReference type="Proteomes" id="UP001482620">
    <property type="component" value="Unassembled WGS sequence"/>
</dbReference>
<reference evidence="2 3" key="1">
    <citation type="submission" date="2021-06" db="EMBL/GenBank/DDBJ databases">
        <authorList>
            <person name="Palmer J.M."/>
        </authorList>
    </citation>
    <scope>NUCLEOTIDE SEQUENCE [LARGE SCALE GENOMIC DNA]</scope>
    <source>
        <strain evidence="3">if_2019</strain>
        <tissue evidence="2">Muscle</tissue>
    </source>
</reference>
<evidence type="ECO:0000256" key="1">
    <source>
        <dbReference type="SAM" id="MobiDB-lite"/>
    </source>
</evidence>